<reference evidence="2" key="1">
    <citation type="submission" date="2018-05" db="EMBL/GenBank/DDBJ databases">
        <authorList>
            <person name="Lanie J.A."/>
            <person name="Ng W.-L."/>
            <person name="Kazmierczak K.M."/>
            <person name="Andrzejewski T.M."/>
            <person name="Davidsen T.M."/>
            <person name="Wayne K.J."/>
            <person name="Tettelin H."/>
            <person name="Glass J.I."/>
            <person name="Rusch D."/>
            <person name="Podicherti R."/>
            <person name="Tsui H.-C.T."/>
            <person name="Winkler M.E."/>
        </authorList>
    </citation>
    <scope>NUCLEOTIDE SEQUENCE</scope>
</reference>
<sequence length="97" mass="11201">MTLFTRFVKLPKWPLLYRVTGACAWFGAVSLAYFLRRVAMLVPLVLVISFLAFCLVRVAPGGPFDKERAPASPDIERNLKAKYHLDEPLWQQYLRFV</sequence>
<gene>
    <name evidence="2" type="ORF">METZ01_LOCUS250065</name>
</gene>
<dbReference type="AlphaFoldDB" id="A0A382IEY6"/>
<evidence type="ECO:0000313" key="2">
    <source>
        <dbReference type="EMBL" id="SVB97211.1"/>
    </source>
</evidence>
<name>A0A382IEY6_9ZZZZ</name>
<protein>
    <recommendedName>
        <fullName evidence="3">ABC transmembrane type-1 domain-containing protein</fullName>
    </recommendedName>
</protein>
<feature type="non-terminal residue" evidence="2">
    <location>
        <position position="97"/>
    </location>
</feature>
<proteinExistence type="predicted"/>
<keyword evidence="1" id="KW-0472">Membrane</keyword>
<organism evidence="2">
    <name type="scientific">marine metagenome</name>
    <dbReference type="NCBI Taxonomy" id="408172"/>
    <lineage>
        <taxon>unclassified sequences</taxon>
        <taxon>metagenomes</taxon>
        <taxon>ecological metagenomes</taxon>
    </lineage>
</organism>
<dbReference type="EMBL" id="UINC01066467">
    <property type="protein sequence ID" value="SVB97211.1"/>
    <property type="molecule type" value="Genomic_DNA"/>
</dbReference>
<feature type="transmembrane region" description="Helical" evidence="1">
    <location>
        <begin position="15"/>
        <end position="35"/>
    </location>
</feature>
<accession>A0A382IEY6</accession>
<evidence type="ECO:0008006" key="3">
    <source>
        <dbReference type="Google" id="ProtNLM"/>
    </source>
</evidence>
<feature type="transmembrane region" description="Helical" evidence="1">
    <location>
        <begin position="41"/>
        <end position="59"/>
    </location>
</feature>
<keyword evidence="1" id="KW-0812">Transmembrane</keyword>
<keyword evidence="1" id="KW-1133">Transmembrane helix</keyword>
<evidence type="ECO:0000256" key="1">
    <source>
        <dbReference type="SAM" id="Phobius"/>
    </source>
</evidence>